<feature type="signal peptide" evidence="1">
    <location>
        <begin position="1"/>
        <end position="21"/>
    </location>
</feature>
<name>A0A1Y6C480_9BACT</name>
<dbReference type="EMBL" id="FWZT01000012">
    <property type="protein sequence ID" value="SMF40987.1"/>
    <property type="molecule type" value="Genomic_DNA"/>
</dbReference>
<protein>
    <recommendedName>
        <fullName evidence="4">DUF3347 domain-containing protein</fullName>
    </recommendedName>
</protein>
<evidence type="ECO:0000313" key="3">
    <source>
        <dbReference type="Proteomes" id="UP000192907"/>
    </source>
</evidence>
<dbReference type="AlphaFoldDB" id="A0A1Y6C480"/>
<evidence type="ECO:0008006" key="4">
    <source>
        <dbReference type="Google" id="ProtNLM"/>
    </source>
</evidence>
<dbReference type="STRING" id="1513793.SAMN06296036_112119"/>
<dbReference type="Proteomes" id="UP000192907">
    <property type="component" value="Unassembled WGS sequence"/>
</dbReference>
<evidence type="ECO:0000313" key="2">
    <source>
        <dbReference type="EMBL" id="SMF40987.1"/>
    </source>
</evidence>
<feature type="chain" id="PRO_5011000373" description="DUF3347 domain-containing protein" evidence="1">
    <location>
        <begin position="22"/>
        <end position="182"/>
    </location>
</feature>
<keyword evidence="3" id="KW-1185">Reference proteome</keyword>
<proteinExistence type="predicted"/>
<evidence type="ECO:0000256" key="1">
    <source>
        <dbReference type="SAM" id="SignalP"/>
    </source>
</evidence>
<keyword evidence="1" id="KW-0732">Signal</keyword>
<organism evidence="2 3">
    <name type="scientific">Pseudobacteriovorax antillogorgiicola</name>
    <dbReference type="NCBI Taxonomy" id="1513793"/>
    <lineage>
        <taxon>Bacteria</taxon>
        <taxon>Pseudomonadati</taxon>
        <taxon>Bdellovibrionota</taxon>
        <taxon>Oligoflexia</taxon>
        <taxon>Oligoflexales</taxon>
        <taxon>Pseudobacteriovoracaceae</taxon>
        <taxon>Pseudobacteriovorax</taxon>
    </lineage>
</organism>
<gene>
    <name evidence="2" type="ORF">SAMN06296036_112119</name>
</gene>
<accession>A0A1Y6C480</accession>
<reference evidence="3" key="1">
    <citation type="submission" date="2017-04" db="EMBL/GenBank/DDBJ databases">
        <authorList>
            <person name="Varghese N."/>
            <person name="Submissions S."/>
        </authorList>
    </citation>
    <scope>NUCLEOTIDE SEQUENCE [LARGE SCALE GENOMIC DNA]</scope>
    <source>
        <strain evidence="3">RKEM611</strain>
    </source>
</reference>
<sequence>MKSRVRIFFSSALLAYTTAFAQNDHDHDHYLKKQSSATSAKNADRINLDPETKKYLLAALEINENLHTSFFDYNAGKVEKYAGELSLSLSQIKDPKISRKLQYSLQKLNDIKAQNDRKINNMSYHSVSMTLIHLIHTYNLGNTYKGYTCPMVKMKWVQNSKKMSKVHNPYAPEMKHCGSQES</sequence>